<dbReference type="PANTHER" id="PTHR46982">
    <property type="entry name" value="CITRATE/OXOGLUTARATE CARRIER PROTEIN"/>
    <property type="match status" value="1"/>
</dbReference>
<sequence>MVMHDCCFQECILTWTRRLGASDTLSGFAAGAGGGICQTVVMGPCTYIVTALVTQDKSRGLSVSDKVREVLKTSGLKGFYSGGTAVAFRQATNWASRQGFTEWIRTKMKRGDEEAKLSKSQEVVAGIVVSADGPAEKAKEMEQARMSLALFANRGDKARQI</sequence>
<organism evidence="6 7">
    <name type="scientific">Toxoplasma gondii FOU</name>
    <dbReference type="NCBI Taxonomy" id="943167"/>
    <lineage>
        <taxon>Eukaryota</taxon>
        <taxon>Sar</taxon>
        <taxon>Alveolata</taxon>
        <taxon>Apicomplexa</taxon>
        <taxon>Conoidasida</taxon>
        <taxon>Coccidia</taxon>
        <taxon>Eucoccidiorida</taxon>
        <taxon>Eimeriorina</taxon>
        <taxon>Sarcocystidae</taxon>
        <taxon>Toxoplasma</taxon>
    </lineage>
</organism>
<keyword evidence="2 4" id="KW-0812">Transmembrane</keyword>
<feature type="repeat" description="Solcar" evidence="4">
    <location>
        <begin position="22"/>
        <end position="107"/>
    </location>
</feature>
<dbReference type="Proteomes" id="UP000028838">
    <property type="component" value="Unassembled WGS sequence"/>
</dbReference>
<evidence type="ECO:0000313" key="7">
    <source>
        <dbReference type="Proteomes" id="UP000028838"/>
    </source>
</evidence>
<evidence type="ECO:0000256" key="3">
    <source>
        <dbReference type="ARBA" id="ARBA00023136"/>
    </source>
</evidence>
<dbReference type="VEuPathDB" id="ToxoDB:TGFOU_403350"/>
<dbReference type="GO" id="GO:0015742">
    <property type="term" value="P:alpha-ketoglutarate transport"/>
    <property type="evidence" value="ECO:0007669"/>
    <property type="project" value="TreeGrafter"/>
</dbReference>
<dbReference type="InterPro" id="IPR053017">
    <property type="entry name" value="Mito_Cit/Oxoglu_Carrier"/>
</dbReference>
<proteinExistence type="inferred from homology"/>
<dbReference type="PROSITE" id="PS50920">
    <property type="entry name" value="SOLCAR"/>
    <property type="match status" value="1"/>
</dbReference>
<comment type="similarity">
    <text evidence="5">Belongs to the mitochondrial carrier (TC 2.A.29) family.</text>
</comment>
<keyword evidence="3 4" id="KW-0472">Membrane</keyword>
<evidence type="ECO:0000256" key="1">
    <source>
        <dbReference type="ARBA" id="ARBA00004141"/>
    </source>
</evidence>
<dbReference type="InterPro" id="IPR023395">
    <property type="entry name" value="MCP_dom_sf"/>
</dbReference>
<evidence type="ECO:0000256" key="2">
    <source>
        <dbReference type="ARBA" id="ARBA00022692"/>
    </source>
</evidence>
<gene>
    <name evidence="6" type="ORF">TGFOU_403350</name>
</gene>
<dbReference type="AlphaFoldDB" id="A0A086LC79"/>
<evidence type="ECO:0000256" key="5">
    <source>
        <dbReference type="RuleBase" id="RU000488"/>
    </source>
</evidence>
<dbReference type="GO" id="GO:0005739">
    <property type="term" value="C:mitochondrion"/>
    <property type="evidence" value="ECO:0007669"/>
    <property type="project" value="TreeGrafter"/>
</dbReference>
<keyword evidence="5" id="KW-0813">Transport</keyword>
<dbReference type="EMBL" id="AEYH02000622">
    <property type="protein sequence ID" value="KFG54247.1"/>
    <property type="molecule type" value="Genomic_DNA"/>
</dbReference>
<name>A0A086LC79_TOXGO</name>
<comment type="subcellular location">
    <subcellularLocation>
        <location evidence="1">Membrane</location>
        <topology evidence="1">Multi-pass membrane protein</topology>
    </subcellularLocation>
</comment>
<dbReference type="GO" id="GO:0006843">
    <property type="term" value="P:mitochondrial citrate transmembrane transport"/>
    <property type="evidence" value="ECO:0007669"/>
    <property type="project" value="TreeGrafter"/>
</dbReference>
<dbReference type="GO" id="GO:0016020">
    <property type="term" value="C:membrane"/>
    <property type="evidence" value="ECO:0007669"/>
    <property type="project" value="UniProtKB-SubCell"/>
</dbReference>
<dbReference type="PANTHER" id="PTHR46982:SF1">
    <property type="entry name" value="CITRATE_OXOGLUTARATE CARRIER PROTEIN"/>
    <property type="match status" value="1"/>
</dbReference>
<comment type="caution">
    <text evidence="6">The sequence shown here is derived from an EMBL/GenBank/DDBJ whole genome shotgun (WGS) entry which is preliminary data.</text>
</comment>
<accession>A0A086LC79</accession>
<dbReference type="SUPFAM" id="SSF103506">
    <property type="entry name" value="Mitochondrial carrier"/>
    <property type="match status" value="1"/>
</dbReference>
<evidence type="ECO:0000256" key="4">
    <source>
        <dbReference type="PROSITE-ProRule" id="PRU00282"/>
    </source>
</evidence>
<reference evidence="6 7" key="1">
    <citation type="submission" date="2014-07" db="EMBL/GenBank/DDBJ databases">
        <authorList>
            <person name="Sibley D."/>
            <person name="Venepally P."/>
            <person name="Karamycheva S."/>
            <person name="Hadjithomas M."/>
            <person name="Khan A."/>
            <person name="Brunk B."/>
            <person name="Roos D."/>
            <person name="Caler E."/>
            <person name="Lorenzi H."/>
        </authorList>
    </citation>
    <scope>NUCLEOTIDE SEQUENCE [LARGE SCALE GENOMIC DNA]</scope>
    <source>
        <strain evidence="6 7">FOU</strain>
    </source>
</reference>
<dbReference type="OrthoDB" id="10253709at2759"/>
<protein>
    <submittedName>
        <fullName evidence="6">MC family transporter</fullName>
    </submittedName>
</protein>
<dbReference type="InterPro" id="IPR018108">
    <property type="entry name" value="MCP_transmembrane"/>
</dbReference>
<evidence type="ECO:0000313" key="6">
    <source>
        <dbReference type="EMBL" id="KFG54247.1"/>
    </source>
</evidence>
<dbReference type="Pfam" id="PF00153">
    <property type="entry name" value="Mito_carr"/>
    <property type="match status" value="1"/>
</dbReference>
<dbReference type="GO" id="GO:0005371">
    <property type="term" value="F:tricarboxylate secondary active transmembrane transporter activity"/>
    <property type="evidence" value="ECO:0007669"/>
    <property type="project" value="TreeGrafter"/>
</dbReference>
<dbReference type="Gene3D" id="1.50.40.10">
    <property type="entry name" value="Mitochondrial carrier domain"/>
    <property type="match status" value="1"/>
</dbReference>